<reference evidence="3 4" key="1">
    <citation type="journal article" date="2023" name="Virus Evol.">
        <title>Computational host range prediction-The good, the bad, and the ugly.</title>
        <authorList>
            <person name="Howell A.A."/>
            <person name="Versoza C.J."/>
            <person name="Pfeifer S.P."/>
        </authorList>
    </citation>
    <scope>NUCLEOTIDE SEQUENCE [LARGE SCALE GENOMIC DNA]</scope>
    <source>
        <strain evidence="3 4">1610/1b</strain>
    </source>
</reference>
<accession>A0ABZ2U711</accession>
<evidence type="ECO:0000256" key="1">
    <source>
        <dbReference type="SAM" id="MobiDB-lite"/>
    </source>
</evidence>
<feature type="compositionally biased region" description="Low complexity" evidence="1">
    <location>
        <begin position="57"/>
        <end position="66"/>
    </location>
</feature>
<gene>
    <name evidence="3" type="ORF">RVF87_10425</name>
</gene>
<dbReference type="Proteomes" id="UP001479933">
    <property type="component" value="Chromosome"/>
</dbReference>
<evidence type="ECO:0000256" key="2">
    <source>
        <dbReference type="SAM" id="Phobius"/>
    </source>
</evidence>
<keyword evidence="2" id="KW-1133">Transmembrane helix</keyword>
<organism evidence="3 4">
    <name type="scientific">Gordonia hydrophobica</name>
    <dbReference type="NCBI Taxonomy" id="40516"/>
    <lineage>
        <taxon>Bacteria</taxon>
        <taxon>Bacillati</taxon>
        <taxon>Actinomycetota</taxon>
        <taxon>Actinomycetes</taxon>
        <taxon>Mycobacteriales</taxon>
        <taxon>Gordoniaceae</taxon>
        <taxon>Gordonia</taxon>
    </lineage>
</organism>
<feature type="transmembrane region" description="Helical" evidence="2">
    <location>
        <begin position="113"/>
        <end position="136"/>
    </location>
</feature>
<feature type="compositionally biased region" description="Pro residues" evidence="1">
    <location>
        <begin position="36"/>
        <end position="56"/>
    </location>
</feature>
<dbReference type="EMBL" id="CP136137">
    <property type="protein sequence ID" value="WYY09447.1"/>
    <property type="molecule type" value="Genomic_DNA"/>
</dbReference>
<keyword evidence="2" id="KW-0812">Transmembrane</keyword>
<feature type="region of interest" description="Disordered" evidence="1">
    <location>
        <begin position="1"/>
        <end position="66"/>
    </location>
</feature>
<sequence length="292" mass="31400">MVHPSDPNHPQGGAEQFGETQIGVPNLPPGYGAPAPQYPPPTQTPPYSQPAAPPPYQQQFAPSQYTQNQYPQNQYTQAPYQQPFSPAGYPPPYGPGQFSYGQPTPAKKSRTPLVLSLIGVVAVAAAVLAVVIVAPWKSSEPDEVTETFSLSDGVTVEVRLPAGWDAAPDTDDGKTLIRIHQNDDDRLLSQLSDNLKSLSDSGSGSEMHTVVLFADDCASSVPATDWTTKNRDDSSTRHAERWMYASSRIDDRRCVNLSGVDGATDPVTAGSQARDLVKKLIDEDRVTAAKAV</sequence>
<proteinExistence type="predicted"/>
<name>A0ABZ2U711_9ACTN</name>
<keyword evidence="4" id="KW-1185">Reference proteome</keyword>
<protein>
    <submittedName>
        <fullName evidence="3">Uncharacterized protein</fullName>
    </submittedName>
</protein>
<evidence type="ECO:0000313" key="3">
    <source>
        <dbReference type="EMBL" id="WYY09447.1"/>
    </source>
</evidence>
<dbReference type="RefSeq" id="WP_066165385.1">
    <property type="nucleotide sequence ID" value="NZ_CP136137.1"/>
</dbReference>
<evidence type="ECO:0000313" key="4">
    <source>
        <dbReference type="Proteomes" id="UP001479933"/>
    </source>
</evidence>
<keyword evidence="2" id="KW-0472">Membrane</keyword>